<evidence type="ECO:0000256" key="5">
    <source>
        <dbReference type="ARBA" id="ARBA00067612"/>
    </source>
</evidence>
<dbReference type="OrthoDB" id="5783533at2759"/>
<evidence type="ECO:0000256" key="7">
    <source>
        <dbReference type="PROSITE-ProRule" id="PRU00259"/>
    </source>
</evidence>
<evidence type="ECO:0000259" key="8">
    <source>
        <dbReference type="Pfam" id="PF22964"/>
    </source>
</evidence>
<proteinExistence type="inferred from homology"/>
<dbReference type="InterPro" id="IPR056845">
    <property type="entry name" value="LRR_Zer-1"/>
</dbReference>
<dbReference type="Gene3D" id="3.80.10.10">
    <property type="entry name" value="Ribonuclease Inhibitor"/>
    <property type="match status" value="2"/>
</dbReference>
<dbReference type="EMBL" id="CADEPI010000130">
    <property type="protein sequence ID" value="CAB3376597.1"/>
    <property type="molecule type" value="Genomic_DNA"/>
</dbReference>
<dbReference type="Pfam" id="PF25013">
    <property type="entry name" value="LRR_Zer-1"/>
    <property type="match status" value="1"/>
</dbReference>
<keyword evidence="4" id="KW-0833">Ubl conjugation pathway</keyword>
<dbReference type="SMART" id="SM00185">
    <property type="entry name" value="ARM"/>
    <property type="match status" value="4"/>
</dbReference>
<dbReference type="SUPFAM" id="SSF48371">
    <property type="entry name" value="ARM repeat"/>
    <property type="match status" value="1"/>
</dbReference>
<dbReference type="AlphaFoldDB" id="A0A8S1D520"/>
<dbReference type="InterPro" id="IPR055142">
    <property type="entry name" value="ZER1-like_C"/>
</dbReference>
<evidence type="ECO:0000256" key="1">
    <source>
        <dbReference type="ARBA" id="ARBA00009420"/>
    </source>
</evidence>
<evidence type="ECO:0000256" key="6">
    <source>
        <dbReference type="ARBA" id="ARBA00081214"/>
    </source>
</evidence>
<dbReference type="GO" id="GO:0031462">
    <property type="term" value="C:Cul2-RING ubiquitin ligase complex"/>
    <property type="evidence" value="ECO:0007669"/>
    <property type="project" value="TreeGrafter"/>
</dbReference>
<reference evidence="10 11" key="1">
    <citation type="submission" date="2020-04" db="EMBL/GenBank/DDBJ databases">
        <authorList>
            <person name="Alioto T."/>
            <person name="Alioto T."/>
            <person name="Gomez Garrido J."/>
        </authorList>
    </citation>
    <scope>NUCLEOTIDE SEQUENCE [LARGE SCALE GENOMIC DNA]</scope>
</reference>
<evidence type="ECO:0000313" key="11">
    <source>
        <dbReference type="Proteomes" id="UP000494165"/>
    </source>
</evidence>
<dbReference type="FunFam" id="1.25.10.10:FF:000111">
    <property type="entry name" value="Protein zer-1 homolog"/>
    <property type="match status" value="1"/>
</dbReference>
<feature type="repeat" description="ARM" evidence="7">
    <location>
        <begin position="609"/>
        <end position="645"/>
    </location>
</feature>
<dbReference type="Proteomes" id="UP000494165">
    <property type="component" value="Unassembled WGS sequence"/>
</dbReference>
<accession>A0A8S1D520</accession>
<evidence type="ECO:0000259" key="9">
    <source>
        <dbReference type="Pfam" id="PF25013"/>
    </source>
</evidence>
<dbReference type="Pfam" id="PF22964">
    <property type="entry name" value="ZER1-like_2nd"/>
    <property type="match status" value="1"/>
</dbReference>
<dbReference type="InterPro" id="IPR051341">
    <property type="entry name" value="Zyg-11_UBL_adapter"/>
</dbReference>
<dbReference type="InterPro" id="IPR032675">
    <property type="entry name" value="LRR_dom_sf"/>
</dbReference>
<dbReference type="InterPro" id="IPR016024">
    <property type="entry name" value="ARM-type_fold"/>
</dbReference>
<feature type="domain" description="Zer-1-like leucine-rich repeats region" evidence="9">
    <location>
        <begin position="191"/>
        <end position="329"/>
    </location>
</feature>
<evidence type="ECO:0000256" key="2">
    <source>
        <dbReference type="ARBA" id="ARBA00022614"/>
    </source>
</evidence>
<evidence type="ECO:0000313" key="10">
    <source>
        <dbReference type="EMBL" id="CAB3376597.1"/>
    </source>
</evidence>
<name>A0A8S1D520_9INSE</name>
<evidence type="ECO:0000256" key="3">
    <source>
        <dbReference type="ARBA" id="ARBA00022737"/>
    </source>
</evidence>
<dbReference type="InterPro" id="IPR011989">
    <property type="entry name" value="ARM-like"/>
</dbReference>
<organism evidence="10 11">
    <name type="scientific">Cloeon dipterum</name>
    <dbReference type="NCBI Taxonomy" id="197152"/>
    <lineage>
        <taxon>Eukaryota</taxon>
        <taxon>Metazoa</taxon>
        <taxon>Ecdysozoa</taxon>
        <taxon>Arthropoda</taxon>
        <taxon>Hexapoda</taxon>
        <taxon>Insecta</taxon>
        <taxon>Pterygota</taxon>
        <taxon>Palaeoptera</taxon>
        <taxon>Ephemeroptera</taxon>
        <taxon>Pisciforma</taxon>
        <taxon>Baetidae</taxon>
        <taxon>Cloeon</taxon>
    </lineage>
</organism>
<dbReference type="PANTHER" id="PTHR12904">
    <property type="match status" value="1"/>
</dbReference>
<keyword evidence="2" id="KW-0433">Leucine-rich repeat</keyword>
<sequence length="788" mass="89226">MLACPILINEETPEALSYICLKYICTCLDSISYRDPVNPWMHHLLPGVILPNEICERLLQVFQQEGNSVDDGFANLFSDSRCMPLKRLKLRNSTLGNEALKRLLGAHRLTEVDLQRCSRLTDQCFETLNATSDQLLSLSIGDDTGIFPKTLHSGSDARMTSAYEARGFMLRAPKLKRLSLRMQCERKYFLTLLRPLRSLTHLDLSCCGGLGCLDYLDEMQCLMSLVLYNVQGVQSMIPAICSIKSLRHLDISQANEKHGKFLDENQALLLLIQNLPNLESLDISGTNLAGTGAAVMHEGPVNSDSGVSDIPGLKSRAFRPLEFLGLYGTMHGACHRHDIPAKRISGDANEQQILTAAAAYLDRPEILQKVLNDLYHLFRFESCQDLNMALTLVLGAMDRHRTEKHIQISGSATLFYIVKGKEKQVFVPHIKKRIVSTLLNAMSAHKDDDTMMRNGCLTLCQFKIPQDVLFEYQRLVEILLHIVSDMEQEGFVQRIGIYLLNSLACQVDGTQKQLLGDMGAMDKMLRIIEDRLQRRHCDDVLEVAWSTMWNVTDETAVNCQRFLEGGGMDLFLRCLNTFHEKEELLRNMMGLLGNVAEVKHLRPKLMTSEFVNVFANLLDSNTDGIEVSYNAAGVLSHMASDGADKWTMTTPRREDVLSRMVGAVEKWDLNTERNINYRSFEPILHLVNVNHTPECQHWAVWALANLTEVYENKYCFLVIEEGGIQLLYALLAHEAPYPRIKELATKVIDKCREQFPEHLVFHQEMSSSVECSRSELVLMPVLAHMDQY</sequence>
<keyword evidence="3" id="KW-0677">Repeat</keyword>
<comment type="caution">
    <text evidence="10">The sequence shown here is derived from an EMBL/GenBank/DDBJ whole genome shotgun (WGS) entry which is preliminary data.</text>
</comment>
<comment type="similarity">
    <text evidence="1">Belongs to the zyg-11 family.</text>
</comment>
<keyword evidence="11" id="KW-1185">Reference proteome</keyword>
<evidence type="ECO:0000256" key="4">
    <source>
        <dbReference type="ARBA" id="ARBA00022786"/>
    </source>
</evidence>
<gene>
    <name evidence="10" type="ORF">CLODIP_2_CD02435</name>
</gene>
<dbReference type="Gene3D" id="1.25.10.10">
    <property type="entry name" value="Leucine-rich Repeat Variant"/>
    <property type="match status" value="1"/>
</dbReference>
<dbReference type="PANTHER" id="PTHR12904:SF23">
    <property type="entry name" value="PROTEIN ZER-1 HOMOLOG"/>
    <property type="match status" value="1"/>
</dbReference>
<dbReference type="PROSITE" id="PS50176">
    <property type="entry name" value="ARM_REPEAT"/>
    <property type="match status" value="1"/>
</dbReference>
<dbReference type="InterPro" id="IPR000225">
    <property type="entry name" value="Armadillo"/>
</dbReference>
<feature type="domain" description="Protein zer-1 homolog-like C-terminal" evidence="8">
    <location>
        <begin position="396"/>
        <end position="752"/>
    </location>
</feature>
<protein>
    <recommendedName>
        <fullName evidence="5">Protein zer-1 homolog</fullName>
    </recommendedName>
    <alternativeName>
        <fullName evidence="6">Zyg-11 homolog B-like protein</fullName>
    </alternativeName>
</protein>
<dbReference type="SUPFAM" id="SSF52047">
    <property type="entry name" value="RNI-like"/>
    <property type="match status" value="1"/>
</dbReference>